<organism evidence="1 2">
    <name type="scientific">Streptomyces pratisoli</name>
    <dbReference type="NCBI Taxonomy" id="3139917"/>
    <lineage>
        <taxon>Bacteria</taxon>
        <taxon>Bacillati</taxon>
        <taxon>Actinomycetota</taxon>
        <taxon>Actinomycetes</taxon>
        <taxon>Kitasatosporales</taxon>
        <taxon>Streptomycetaceae</taxon>
        <taxon>Streptomyces</taxon>
    </lineage>
</organism>
<gene>
    <name evidence="1" type="ORF">WKI58_37970</name>
</gene>
<evidence type="ECO:0000313" key="1">
    <source>
        <dbReference type="EMBL" id="MEJ8662193.1"/>
    </source>
</evidence>
<reference evidence="1" key="1">
    <citation type="submission" date="2024-03" db="EMBL/GenBank/DDBJ databases">
        <title>Novel Streptomyces species of biotechnological and ecological value are a feature of Machair soil.</title>
        <authorList>
            <person name="Prole J.R."/>
            <person name="Goodfellow M."/>
            <person name="Allenby N."/>
            <person name="Ward A.C."/>
        </authorList>
    </citation>
    <scope>NUCLEOTIDE SEQUENCE</scope>
    <source>
        <strain evidence="1">MS1.AVA.4</strain>
    </source>
</reference>
<dbReference type="Proteomes" id="UP001375539">
    <property type="component" value="Unassembled WGS sequence"/>
</dbReference>
<sequence>MTSGTGQQDSADGKGASTSSTSPAPSPKPTSTKGKVAWEVAAPAAEMDGRTVSAPGAWLSGTTYATGVSDGVTGYDVASGTEKWSIPLSGDICQASPTRTSAGYVAVAHRTSKQDKSPCTQFAVIDITKGHVVWRAALKTALRPLGLSMTVAVTDQVAAIGWPTVGSAAGGSFGFELNTGRSIWTAPAPGCDGDEHAGGKVLVTHSLCGGDWEGGTHRVGHRDPVTGKVTWRYTTRATEAWIVSADPLIVGVNSGLPEEDTPDRLVSVSTQGKVQAIWKSKDTYSTGCTSQRRRCGGVLATPGTLYLATHDSQKANSIYAFDTVTGKRKWTYTPVTHLSRVLVPVQADNDGLTVHMRSTSNRGSEVIRLAGLDGKPTQLMKMPDTGYSTTPDYEMVDDSVEDPLHYADYRLFVHRRGMFNYFIDAPMTMVLTNH</sequence>
<protein>
    <submittedName>
        <fullName evidence="1">PQQ-binding-like beta-propeller repeat protein</fullName>
    </submittedName>
</protein>
<name>A0ACC6QVB2_9ACTN</name>
<keyword evidence="2" id="KW-1185">Reference proteome</keyword>
<dbReference type="EMBL" id="JBBKAI010000002">
    <property type="protein sequence ID" value="MEJ8662193.1"/>
    <property type="molecule type" value="Genomic_DNA"/>
</dbReference>
<comment type="caution">
    <text evidence="1">The sequence shown here is derived from an EMBL/GenBank/DDBJ whole genome shotgun (WGS) entry which is preliminary data.</text>
</comment>
<evidence type="ECO:0000313" key="2">
    <source>
        <dbReference type="Proteomes" id="UP001375539"/>
    </source>
</evidence>
<accession>A0ACC6QVB2</accession>
<proteinExistence type="predicted"/>